<dbReference type="PANTHER" id="PTHR24421">
    <property type="entry name" value="NITRATE/NITRITE SENSOR PROTEIN NARX-RELATED"/>
    <property type="match status" value="1"/>
</dbReference>
<keyword evidence="8" id="KW-0472">Membrane</keyword>
<gene>
    <name evidence="11" type="ORF">AB5J51_07335</name>
</gene>
<sequence length="393" mass="42436">MGNISVRDHGHAHRAPDCADPAPDGPGPRLRSAAADVLARYAEALKAEGHPLVELPELWRDTRARAALLLAECAGALDATARPRTCGHLDRVRPAEASFHELGARWAAAEIGLADCLSALDRLTEALVAAVATAGREPGAAHAQDIVRRVSARHTRAAAHGYETRLRAHRPAPGDDCCGRLARDVHDHLGGSLALAFRHLELHRLKARTAGADDPGTERHLAAIHDALQEATALTRGLVTGLRDTHSTAQDGLEESLRRHADRLNLAGLPLRLTVEGDATRVPPAHRREIVLVVGEFLRNSFAHADPQAVTIGVRISRHRVEVQATDDGRGFRYDVHREHRGGLTAMRERVAQMGGRSLLLSAPRKGTRLLLWVPLTSGHGPHPGETWNSFAS</sequence>
<dbReference type="SMART" id="SM00387">
    <property type="entry name" value="HATPase_c"/>
    <property type="match status" value="1"/>
</dbReference>
<organism evidence="11">
    <name type="scientific">Streptomyces sp. R33</name>
    <dbReference type="NCBI Taxonomy" id="3238629"/>
    <lineage>
        <taxon>Bacteria</taxon>
        <taxon>Bacillati</taxon>
        <taxon>Actinomycetota</taxon>
        <taxon>Actinomycetes</taxon>
        <taxon>Kitasatosporales</taxon>
        <taxon>Streptomycetaceae</taxon>
        <taxon>Streptomyces</taxon>
    </lineage>
</organism>
<evidence type="ECO:0000259" key="10">
    <source>
        <dbReference type="SMART" id="SM00387"/>
    </source>
</evidence>
<evidence type="ECO:0000256" key="9">
    <source>
        <dbReference type="SAM" id="MobiDB-lite"/>
    </source>
</evidence>
<dbReference type="Pfam" id="PF07730">
    <property type="entry name" value="HisKA_3"/>
    <property type="match status" value="1"/>
</dbReference>
<evidence type="ECO:0000256" key="4">
    <source>
        <dbReference type="ARBA" id="ARBA00022692"/>
    </source>
</evidence>
<keyword evidence="2" id="KW-1003">Cell membrane</keyword>
<keyword evidence="7" id="KW-0902">Two-component regulatory system</keyword>
<keyword evidence="5 11" id="KW-0418">Kinase</keyword>
<dbReference type="InterPro" id="IPR036890">
    <property type="entry name" value="HATPase_C_sf"/>
</dbReference>
<dbReference type="Gene3D" id="3.30.565.10">
    <property type="entry name" value="Histidine kinase-like ATPase, C-terminal domain"/>
    <property type="match status" value="1"/>
</dbReference>
<evidence type="ECO:0000256" key="3">
    <source>
        <dbReference type="ARBA" id="ARBA00022679"/>
    </source>
</evidence>
<dbReference type="InterPro" id="IPR050482">
    <property type="entry name" value="Sensor_HK_TwoCompSys"/>
</dbReference>
<evidence type="ECO:0000256" key="7">
    <source>
        <dbReference type="ARBA" id="ARBA00023012"/>
    </source>
</evidence>
<dbReference type="GO" id="GO:0000155">
    <property type="term" value="F:phosphorelay sensor kinase activity"/>
    <property type="evidence" value="ECO:0007669"/>
    <property type="project" value="InterPro"/>
</dbReference>
<feature type="region of interest" description="Disordered" evidence="9">
    <location>
        <begin position="1"/>
        <end position="29"/>
    </location>
</feature>
<dbReference type="SUPFAM" id="SSF55874">
    <property type="entry name" value="ATPase domain of HSP90 chaperone/DNA topoisomerase II/histidine kinase"/>
    <property type="match status" value="1"/>
</dbReference>
<comment type="subcellular location">
    <subcellularLocation>
        <location evidence="1">Cell membrane</location>
        <topology evidence="1">Multi-pass membrane protein</topology>
    </subcellularLocation>
</comment>
<evidence type="ECO:0000256" key="5">
    <source>
        <dbReference type="ARBA" id="ARBA00022777"/>
    </source>
</evidence>
<dbReference type="InterPro" id="IPR011712">
    <property type="entry name" value="Sig_transdc_His_kin_sub3_dim/P"/>
</dbReference>
<dbReference type="AlphaFoldDB" id="A0AB39Y012"/>
<evidence type="ECO:0000256" key="8">
    <source>
        <dbReference type="ARBA" id="ARBA00023136"/>
    </source>
</evidence>
<evidence type="ECO:0000256" key="6">
    <source>
        <dbReference type="ARBA" id="ARBA00022989"/>
    </source>
</evidence>
<dbReference type="InterPro" id="IPR003594">
    <property type="entry name" value="HATPase_dom"/>
</dbReference>
<feature type="domain" description="Histidine kinase/HSP90-like ATPase" evidence="10">
    <location>
        <begin position="285"/>
        <end position="378"/>
    </location>
</feature>
<keyword evidence="4" id="KW-0812">Transmembrane</keyword>
<feature type="compositionally biased region" description="Basic and acidic residues" evidence="9">
    <location>
        <begin position="1"/>
        <end position="17"/>
    </location>
</feature>
<dbReference type="Pfam" id="PF02518">
    <property type="entry name" value="HATPase_c"/>
    <property type="match status" value="1"/>
</dbReference>
<keyword evidence="3" id="KW-0808">Transferase</keyword>
<evidence type="ECO:0000256" key="2">
    <source>
        <dbReference type="ARBA" id="ARBA00022475"/>
    </source>
</evidence>
<dbReference type="CDD" id="cd16917">
    <property type="entry name" value="HATPase_UhpB-NarQ-NarX-like"/>
    <property type="match status" value="1"/>
</dbReference>
<evidence type="ECO:0000256" key="1">
    <source>
        <dbReference type="ARBA" id="ARBA00004651"/>
    </source>
</evidence>
<dbReference type="GO" id="GO:0005886">
    <property type="term" value="C:plasma membrane"/>
    <property type="evidence" value="ECO:0007669"/>
    <property type="project" value="UniProtKB-SubCell"/>
</dbReference>
<name>A0AB39Y012_9ACTN</name>
<reference evidence="11" key="1">
    <citation type="submission" date="2024-08" db="EMBL/GenBank/DDBJ databases">
        <authorList>
            <person name="Yu S.T."/>
        </authorList>
    </citation>
    <scope>NUCLEOTIDE SEQUENCE</scope>
    <source>
        <strain evidence="11">R33</strain>
    </source>
</reference>
<proteinExistence type="predicted"/>
<dbReference type="PANTHER" id="PTHR24421:SF37">
    <property type="entry name" value="SENSOR HISTIDINE KINASE NARS"/>
    <property type="match status" value="1"/>
</dbReference>
<dbReference type="RefSeq" id="WP_369777201.1">
    <property type="nucleotide sequence ID" value="NZ_CP165727.1"/>
</dbReference>
<dbReference type="GO" id="GO:0046983">
    <property type="term" value="F:protein dimerization activity"/>
    <property type="evidence" value="ECO:0007669"/>
    <property type="project" value="InterPro"/>
</dbReference>
<protein>
    <submittedName>
        <fullName evidence="11">Sensor histidine kinase</fullName>
    </submittedName>
</protein>
<keyword evidence="6" id="KW-1133">Transmembrane helix</keyword>
<evidence type="ECO:0000313" key="11">
    <source>
        <dbReference type="EMBL" id="XDV62768.1"/>
    </source>
</evidence>
<accession>A0AB39Y012</accession>
<dbReference type="EMBL" id="CP165727">
    <property type="protein sequence ID" value="XDV62768.1"/>
    <property type="molecule type" value="Genomic_DNA"/>
</dbReference>